<feature type="non-terminal residue" evidence="2">
    <location>
        <position position="1"/>
    </location>
</feature>
<accession>A0ABQ6M661</accession>
<feature type="region of interest" description="Disordered" evidence="1">
    <location>
        <begin position="170"/>
        <end position="190"/>
    </location>
</feature>
<dbReference type="SMART" id="SM00015">
    <property type="entry name" value="IQ"/>
    <property type="match status" value="2"/>
</dbReference>
<feature type="region of interest" description="Disordered" evidence="1">
    <location>
        <begin position="340"/>
        <end position="525"/>
    </location>
</feature>
<dbReference type="PROSITE" id="PS50096">
    <property type="entry name" value="IQ"/>
    <property type="match status" value="2"/>
</dbReference>
<name>A0ABQ6M661_9STRA</name>
<feature type="compositionally biased region" description="Low complexity" evidence="1">
    <location>
        <begin position="346"/>
        <end position="361"/>
    </location>
</feature>
<keyword evidence="3" id="KW-1185">Reference proteome</keyword>
<reference evidence="2 3" key="1">
    <citation type="journal article" date="2023" name="Commun. Biol.">
        <title>Genome analysis of Parmales, the sister group of diatoms, reveals the evolutionary specialization of diatoms from phago-mixotrophs to photoautotrophs.</title>
        <authorList>
            <person name="Ban H."/>
            <person name="Sato S."/>
            <person name="Yoshikawa S."/>
            <person name="Yamada K."/>
            <person name="Nakamura Y."/>
            <person name="Ichinomiya M."/>
            <person name="Sato N."/>
            <person name="Blanc-Mathieu R."/>
            <person name="Endo H."/>
            <person name="Kuwata A."/>
            <person name="Ogata H."/>
        </authorList>
    </citation>
    <scope>NUCLEOTIDE SEQUENCE [LARGE SCALE GENOMIC DNA]</scope>
</reference>
<feature type="compositionally biased region" description="Polar residues" evidence="1">
    <location>
        <begin position="8"/>
        <end position="30"/>
    </location>
</feature>
<feature type="compositionally biased region" description="Basic residues" evidence="1">
    <location>
        <begin position="387"/>
        <end position="404"/>
    </location>
</feature>
<comment type="caution">
    <text evidence="2">The sequence shown here is derived from an EMBL/GenBank/DDBJ whole genome shotgun (WGS) entry which is preliminary data.</text>
</comment>
<feature type="compositionally biased region" description="Basic and acidic residues" evidence="1">
    <location>
        <begin position="405"/>
        <end position="418"/>
    </location>
</feature>
<feature type="compositionally biased region" description="Basic residues" evidence="1">
    <location>
        <begin position="437"/>
        <end position="454"/>
    </location>
</feature>
<sequence>VPAAKPPGSTNDDGTIDSNDPSQFWSDNVAPSSPSKKDPLLSRPMSRVKIGLAEFQSLGAPNNIPEHENFPLPTSALSPTHRPGHPGSSNPLPGTADSATALDLGRPARTPLDSLLSRLSWSIKNGQPVLGINRVVFQETLAISGVPAIVRASVMNSDIIFQATRLQLKQSTATDPSKPSTPAAFSSTDADSYEKVGEELVKLITQKELQSLLASEPPSRSNFLLLPPNRQELCRVLSKKLKMIKSNNQYRLETTLFRQQALLAIAIDSNHRDDVIGAVDIDDQTTLADLRKLILQEMDDEDLPSSFRFRYSNAPCSKSQESQRLASSLLPIGVLISKRRHRRPTSAPHSVSASSNNSHQSGFDSEFGRPGSYGDWDSDDGSSKSSHSNRRRRRAAANKNRRPHHSDDDALSDLHSELSDDMSELSWDENSNSMQSKSKKKKKKKLSKKEKKRREKAEKKERRGRAKTVITMPNGEKKVVDGPAPGDPVGTPGTAQSGAVAADGEAPKKEEKKKPKPPPKVAMPIPSLVTATQGSVTLKTQVDCTLLLNRGDTVKIWRCTGGFVDWQISSDPKAPFDATTLTLSKPYVHKQRVEVEEKGNIGDRLAQSKPKPADAAAAGTPTSPRPPASPMRRARGGIGVGTVAPAGLPMNLAIGAAHAHQFDEDEDDENVVINEGTVIPDLQIWVVVLQKTDKRPAWRKQFDDGLVPWQDEFTESEGSETIFGVSMPWKMIEQYVKDVFGDKSNCLHQQRIDHFEHVTPGKIVQEAYGVLCRWHPISQHVDNSKWAKFTREMKLLPTKDASQVDLAFAKNIAGVKERKLNLKGFVACCTDIAVIRWPSMKDRPKEALTKLLLENVVMLPPVNRLAWKEAKRLAIVMEATRICAAVRMESFHRRNVSRLYFNRKRIACVRTQTQIRRIISKSNLNRLNSMIEDTRIFRIRHRSAVFAQKTFRMHFSRKAFLRHKKEVKDEEMRLVREYRKKLNDARKTREASVVFKTVRVIQGLFTLIEMSRKDNRRQSTDYGINVRVYLPSSQEMFKFSIEEDMMRELLEQAMEVDALSVQEMMLPSSLVHLTDRFTVRETNGRPIILFSRRSSTERGLLVNKSSERISGQLFIVFVYRSPDDFVFRAYDPKNCGQLRCALPNKVMRDWLIEDHYRQTRKAEKEYKKKLLEAQKIKQAASWGEPVKQIDLIKANEFLKAHQEKEDAKEQERLEREAEQRALQEEQDELDRGGKKELTAEEILELEEQKIENDKNAADAVEEGDQMLALVEEPKEGEKEQLSVIEVAEPELMKPENEEAAIEWLLDRLKLSRNRRSKKTRLILQYEEDDDIKDEVAVKMQGIWRGKKAREKSRHKCRQQYEKMYDKTNYCYYYVNKRTGDIQWHKPHVMGSEDLDDPVDEWREITNAEDGSSYFQNPATGQIAYMSEDMAVRFLQRLVRKYQSRDIPQPTMEEVVKALRFQRVAEDNYAKDPEKLANICNYALMNHCLLGNFKVARECYQKCLAKSKTNPVLLRAYAIFTLAANDSPRAKVFKTACDMFKAAKLSDPELEKFAVAQQSFFAWAVISDPKSANALLNYALLHQCVLGEYDLAEKFYLRAMAVAPTDQNIIDNFELLEKQRLPGGVYAGRGPSQIVLKRSEVSDEKLEWGEWQRMFDRKSPDPLFKHFW</sequence>
<dbReference type="Gene3D" id="2.20.70.10">
    <property type="match status" value="1"/>
</dbReference>
<proteinExistence type="predicted"/>
<organism evidence="2 3">
    <name type="scientific">Tetraparma gracilis</name>
    <dbReference type="NCBI Taxonomy" id="2962635"/>
    <lineage>
        <taxon>Eukaryota</taxon>
        <taxon>Sar</taxon>
        <taxon>Stramenopiles</taxon>
        <taxon>Ochrophyta</taxon>
        <taxon>Bolidophyceae</taxon>
        <taxon>Parmales</taxon>
        <taxon>Triparmaceae</taxon>
        <taxon>Tetraparma</taxon>
    </lineage>
</organism>
<dbReference type="Gene3D" id="1.25.40.10">
    <property type="entry name" value="Tetratricopeptide repeat domain"/>
    <property type="match status" value="1"/>
</dbReference>
<dbReference type="SUPFAM" id="SSF48452">
    <property type="entry name" value="TPR-like"/>
    <property type="match status" value="1"/>
</dbReference>
<protein>
    <submittedName>
        <fullName evidence="2">Uncharacterized protein</fullName>
    </submittedName>
</protein>
<evidence type="ECO:0000313" key="3">
    <source>
        <dbReference type="Proteomes" id="UP001165060"/>
    </source>
</evidence>
<dbReference type="EMBL" id="BRYB01003770">
    <property type="protein sequence ID" value="GMI20337.1"/>
    <property type="molecule type" value="Genomic_DNA"/>
</dbReference>
<feature type="region of interest" description="Disordered" evidence="1">
    <location>
        <begin position="59"/>
        <end position="101"/>
    </location>
</feature>
<dbReference type="InterPro" id="IPR000048">
    <property type="entry name" value="IQ_motif_EF-hand-BS"/>
</dbReference>
<dbReference type="Proteomes" id="UP001165060">
    <property type="component" value="Unassembled WGS sequence"/>
</dbReference>
<evidence type="ECO:0000313" key="2">
    <source>
        <dbReference type="EMBL" id="GMI20337.1"/>
    </source>
</evidence>
<feature type="region of interest" description="Disordered" evidence="1">
    <location>
        <begin position="1"/>
        <end position="43"/>
    </location>
</feature>
<feature type="region of interest" description="Disordered" evidence="1">
    <location>
        <begin position="1202"/>
        <end position="1236"/>
    </location>
</feature>
<dbReference type="Gene3D" id="1.10.238.10">
    <property type="entry name" value="EF-hand"/>
    <property type="match status" value="1"/>
</dbReference>
<feature type="region of interest" description="Disordered" evidence="1">
    <location>
        <begin position="596"/>
        <end position="634"/>
    </location>
</feature>
<gene>
    <name evidence="2" type="ORF">TeGR_g2093</name>
</gene>
<dbReference type="InterPro" id="IPR011990">
    <property type="entry name" value="TPR-like_helical_dom_sf"/>
</dbReference>
<evidence type="ECO:0000256" key="1">
    <source>
        <dbReference type="SAM" id="MobiDB-lite"/>
    </source>
</evidence>